<dbReference type="OrthoDB" id="10254665at2759"/>
<protein>
    <recommendedName>
        <fullName evidence="3">tRNA (adenine(58)-N(1))-methyltransferase non-catalytic subunit TRM6</fullName>
    </recommendedName>
    <alternativeName>
        <fullName evidence="6">tRNA(m1A58)-methyltransferase subunit TRM6</fullName>
    </alternativeName>
</protein>
<dbReference type="GO" id="GO:0031515">
    <property type="term" value="C:tRNA (m1A) methyltransferase complex"/>
    <property type="evidence" value="ECO:0007669"/>
    <property type="project" value="InterPro"/>
</dbReference>
<dbReference type="InterPro" id="IPR017423">
    <property type="entry name" value="TRM6"/>
</dbReference>
<gene>
    <name evidence="8" type="ORF">PSNMU_V1.4_AUG-EV-PASAV3_0068460</name>
</gene>
<dbReference type="Pfam" id="PF04189">
    <property type="entry name" value="Gcd10p"/>
    <property type="match status" value="1"/>
</dbReference>
<comment type="similarity">
    <text evidence="2">Belongs to the TRM6/GCD10 family.</text>
</comment>
<dbReference type="Proteomes" id="UP000291116">
    <property type="component" value="Unassembled WGS sequence"/>
</dbReference>
<evidence type="ECO:0000313" key="9">
    <source>
        <dbReference type="Proteomes" id="UP000291116"/>
    </source>
</evidence>
<comment type="subcellular location">
    <subcellularLocation>
        <location evidence="1">Nucleus</location>
    </subcellularLocation>
</comment>
<reference evidence="8 9" key="1">
    <citation type="submission" date="2019-01" db="EMBL/GenBank/DDBJ databases">
        <authorList>
            <person name="Ferrante I. M."/>
        </authorList>
    </citation>
    <scope>NUCLEOTIDE SEQUENCE [LARGE SCALE GENOMIC DNA]</scope>
    <source>
        <strain evidence="8 9">B856</strain>
    </source>
</reference>
<evidence type="ECO:0000256" key="5">
    <source>
        <dbReference type="ARBA" id="ARBA00023242"/>
    </source>
</evidence>
<evidence type="ECO:0000256" key="6">
    <source>
        <dbReference type="ARBA" id="ARBA00032319"/>
    </source>
</evidence>
<dbReference type="GO" id="GO:0005634">
    <property type="term" value="C:nucleus"/>
    <property type="evidence" value="ECO:0007669"/>
    <property type="project" value="UniProtKB-SubCell"/>
</dbReference>
<keyword evidence="9" id="KW-1185">Reference proteome</keyword>
<keyword evidence="5" id="KW-0539">Nucleus</keyword>
<dbReference type="Gene3D" id="3.40.50.150">
    <property type="entry name" value="Vaccinia Virus protein VP39"/>
    <property type="match status" value="1"/>
</dbReference>
<dbReference type="PANTHER" id="PTHR12945">
    <property type="entry name" value="TRANSLATION INITIATION FACTOR EIF3-RELATED"/>
    <property type="match status" value="1"/>
</dbReference>
<feature type="region of interest" description="Disordered" evidence="7">
    <location>
        <begin position="98"/>
        <end position="128"/>
    </location>
</feature>
<sequence>MDGGNGEKDPLLQEPPSIVREEDYIILVFADGRKIFAQALTNKKGKTPPVKINKRSYPTANLIGLSYGTVLELGMGKLDPLPEGEDIIPDYPASLAAEGTQGLESEEANTDDGTFPSMNLEQKNDNRNLVDNNKSQKLQLEQIEKMRQDGTHGSDIVEKLIENSATFDQKTEFSKAKYIKKKQQKYQQRCRIVRCTPYSICEAVFASRPKLLLNMRDDTLGQMLSHANVSAGCQVLLYEHCAGVLTGALAWRMGGYGKILSVYEGQQPSFLEMLRRYNLSFAENSSIKWLHVGDIYGESNANDPKEIDVEKEERDSLEWPCPLQNHTRGYLDEMKTIREKRQFLAKRCARFTRKLTRQTPMESKKMLEARKSDSIIIAVRHDPTETLLGLLPYLATSSPFVVYCEYIEPLTECFMELQKRKLAINLRLSDTWMREYQVLQGRTHPSMSMTQSGGFILTGTKLCPDTGHNELSEELMQELRLKVGGPTMFTNNSKDFKHHEAIFYSNRCCATGIQFHRHRGICREHPFIEIRGDYFFSVGCWPPAKVFEPKGIQQGCRKLDVHTWNHS</sequence>
<evidence type="ECO:0000256" key="2">
    <source>
        <dbReference type="ARBA" id="ARBA00008320"/>
    </source>
</evidence>
<evidence type="ECO:0000256" key="4">
    <source>
        <dbReference type="ARBA" id="ARBA00022694"/>
    </source>
</evidence>
<dbReference type="InterPro" id="IPR029063">
    <property type="entry name" value="SAM-dependent_MTases_sf"/>
</dbReference>
<evidence type="ECO:0000313" key="8">
    <source>
        <dbReference type="EMBL" id="VEU39968.1"/>
    </source>
</evidence>
<name>A0A448ZD61_9STRA</name>
<evidence type="ECO:0000256" key="1">
    <source>
        <dbReference type="ARBA" id="ARBA00004123"/>
    </source>
</evidence>
<dbReference type="PANTHER" id="PTHR12945:SF0">
    <property type="entry name" value="TRNA (ADENINE(58)-N(1))-METHYLTRANSFERASE NON-CATALYTIC SUBUNIT TRM6"/>
    <property type="match status" value="1"/>
</dbReference>
<dbReference type="EMBL" id="CAACVS010000247">
    <property type="protein sequence ID" value="VEU39968.1"/>
    <property type="molecule type" value="Genomic_DNA"/>
</dbReference>
<dbReference type="GO" id="GO:0030488">
    <property type="term" value="P:tRNA methylation"/>
    <property type="evidence" value="ECO:0007669"/>
    <property type="project" value="InterPro"/>
</dbReference>
<proteinExistence type="inferred from homology"/>
<keyword evidence="4" id="KW-0819">tRNA processing</keyword>
<evidence type="ECO:0000256" key="7">
    <source>
        <dbReference type="SAM" id="MobiDB-lite"/>
    </source>
</evidence>
<organism evidence="8 9">
    <name type="scientific">Pseudo-nitzschia multistriata</name>
    <dbReference type="NCBI Taxonomy" id="183589"/>
    <lineage>
        <taxon>Eukaryota</taxon>
        <taxon>Sar</taxon>
        <taxon>Stramenopiles</taxon>
        <taxon>Ochrophyta</taxon>
        <taxon>Bacillariophyta</taxon>
        <taxon>Bacillariophyceae</taxon>
        <taxon>Bacillariophycidae</taxon>
        <taxon>Bacillariales</taxon>
        <taxon>Bacillariaceae</taxon>
        <taxon>Pseudo-nitzschia</taxon>
    </lineage>
</organism>
<evidence type="ECO:0000256" key="3">
    <source>
        <dbReference type="ARBA" id="ARBA00021704"/>
    </source>
</evidence>
<dbReference type="AlphaFoldDB" id="A0A448ZD61"/>
<accession>A0A448ZD61</accession>